<evidence type="ECO:0000313" key="2">
    <source>
        <dbReference type="Proteomes" id="UP000005239"/>
    </source>
</evidence>
<reference evidence="1" key="2">
    <citation type="submission" date="2022-06" db="UniProtKB">
        <authorList>
            <consortium name="EnsemblMetazoa"/>
        </authorList>
    </citation>
    <scope>IDENTIFICATION</scope>
    <source>
        <strain evidence="1">PS312</strain>
    </source>
</reference>
<accession>A0A8R1UI35</accession>
<keyword evidence="2" id="KW-1185">Reference proteome</keyword>
<gene>
    <name evidence="1" type="primary">WBGene00203750</name>
</gene>
<organism evidence="1 2">
    <name type="scientific">Pristionchus pacificus</name>
    <name type="common">Parasitic nematode worm</name>
    <dbReference type="NCBI Taxonomy" id="54126"/>
    <lineage>
        <taxon>Eukaryota</taxon>
        <taxon>Metazoa</taxon>
        <taxon>Ecdysozoa</taxon>
        <taxon>Nematoda</taxon>
        <taxon>Chromadorea</taxon>
        <taxon>Rhabditida</taxon>
        <taxon>Rhabditina</taxon>
        <taxon>Diplogasteromorpha</taxon>
        <taxon>Diplogasteroidea</taxon>
        <taxon>Neodiplogasteridae</taxon>
        <taxon>Pristionchus</taxon>
    </lineage>
</organism>
<name>A0A2A6B814_PRIPA</name>
<dbReference type="Proteomes" id="UP000005239">
    <property type="component" value="Unassembled WGS sequence"/>
</dbReference>
<sequence>MTEDEEKEGGGETDKLQLRSKDAENAQKNREEILLMKGRDTSDINDNREETDRINPSSITINSLHNGR</sequence>
<reference evidence="2" key="1">
    <citation type="journal article" date="2008" name="Nat. Genet.">
        <title>The Pristionchus pacificus genome provides a unique perspective on nematode lifestyle and parasitism.</title>
        <authorList>
            <person name="Dieterich C."/>
            <person name="Clifton S.W."/>
            <person name="Schuster L.N."/>
            <person name="Chinwalla A."/>
            <person name="Delehaunty K."/>
            <person name="Dinkelacker I."/>
            <person name="Fulton L."/>
            <person name="Fulton R."/>
            <person name="Godfrey J."/>
            <person name="Minx P."/>
            <person name="Mitreva M."/>
            <person name="Roeseler W."/>
            <person name="Tian H."/>
            <person name="Witte H."/>
            <person name="Yang S.P."/>
            <person name="Wilson R.K."/>
            <person name="Sommer R.J."/>
        </authorList>
    </citation>
    <scope>NUCLEOTIDE SEQUENCE [LARGE SCALE GENOMIC DNA]</scope>
    <source>
        <strain evidence="2">PS312</strain>
    </source>
</reference>
<protein>
    <submittedName>
        <fullName evidence="1">Uncharacterized protein</fullName>
    </submittedName>
</protein>
<dbReference type="AlphaFoldDB" id="A0A2A6B814"/>
<dbReference type="EnsemblMetazoa" id="PPA30884.1">
    <property type="protein sequence ID" value="PPA30884.1"/>
    <property type="gene ID" value="WBGene00203750"/>
</dbReference>
<evidence type="ECO:0000313" key="1">
    <source>
        <dbReference type="EnsemblMetazoa" id="PPA30884.1"/>
    </source>
</evidence>
<accession>A0A2A6B814</accession>
<proteinExistence type="predicted"/>